<evidence type="ECO:0000259" key="3">
    <source>
        <dbReference type="Pfam" id="PF15749"/>
    </source>
</evidence>
<evidence type="ECO:0000313" key="4">
    <source>
        <dbReference type="EMBL" id="KCW69138.1"/>
    </source>
</evidence>
<dbReference type="EMBL" id="KK198758">
    <property type="protein sequence ID" value="KCW69138.1"/>
    <property type="molecule type" value="Genomic_DNA"/>
</dbReference>
<dbReference type="PANTHER" id="PTHR15863">
    <property type="entry name" value="MRN COMPLEX-INTERACTING PROTEIN"/>
    <property type="match status" value="1"/>
</dbReference>
<dbReference type="OrthoDB" id="5960226at2759"/>
<dbReference type="GO" id="GO:0007095">
    <property type="term" value="P:mitotic G2 DNA damage checkpoint signaling"/>
    <property type="evidence" value="ECO:0000318"/>
    <property type="project" value="GO_Central"/>
</dbReference>
<feature type="region of interest" description="Disordered" evidence="1">
    <location>
        <begin position="71"/>
        <end position="102"/>
    </location>
</feature>
<dbReference type="InterPro" id="IPR049472">
    <property type="entry name" value="MRNIP_N"/>
</dbReference>
<dbReference type="Gramene" id="KCW69138">
    <property type="protein sequence ID" value="KCW69138"/>
    <property type="gene ID" value="EUGRSUZ_F02675"/>
</dbReference>
<keyword evidence="2" id="KW-0732">Signal</keyword>
<proteinExistence type="predicted"/>
<gene>
    <name evidence="4" type="ORF">EUGRSUZ_F02675</name>
</gene>
<feature type="domain" description="MRN complex-interacting protein N-terminal" evidence="3">
    <location>
        <begin position="16"/>
        <end position="75"/>
    </location>
</feature>
<dbReference type="Pfam" id="PF15749">
    <property type="entry name" value="MRNIP"/>
    <property type="match status" value="1"/>
</dbReference>
<feature type="region of interest" description="Disordered" evidence="1">
    <location>
        <begin position="141"/>
        <end position="205"/>
    </location>
</feature>
<dbReference type="InParanoid" id="A0A059BS91"/>
<dbReference type="PANTHER" id="PTHR15863:SF2">
    <property type="entry name" value="MRN COMPLEX-INTERACTING PROTEIN"/>
    <property type="match status" value="1"/>
</dbReference>
<dbReference type="AlphaFoldDB" id="A0A059BS91"/>
<dbReference type="KEGG" id="egr:104449571"/>
<dbReference type="eggNOG" id="ENOG502S2XR">
    <property type="taxonomic scope" value="Eukaryota"/>
</dbReference>
<feature type="chain" id="PRO_5001568952" description="MRN complex-interacting protein N-terminal domain-containing protein" evidence="2">
    <location>
        <begin position="22"/>
        <end position="265"/>
    </location>
</feature>
<organism evidence="4">
    <name type="scientific">Eucalyptus grandis</name>
    <name type="common">Flooded gum</name>
    <dbReference type="NCBI Taxonomy" id="71139"/>
    <lineage>
        <taxon>Eukaryota</taxon>
        <taxon>Viridiplantae</taxon>
        <taxon>Streptophyta</taxon>
        <taxon>Embryophyta</taxon>
        <taxon>Tracheophyta</taxon>
        <taxon>Spermatophyta</taxon>
        <taxon>Magnoliopsida</taxon>
        <taxon>eudicotyledons</taxon>
        <taxon>Gunneridae</taxon>
        <taxon>Pentapetalae</taxon>
        <taxon>rosids</taxon>
        <taxon>malvids</taxon>
        <taxon>Myrtales</taxon>
        <taxon>Myrtaceae</taxon>
        <taxon>Myrtoideae</taxon>
        <taxon>Eucalypteae</taxon>
        <taxon>Eucalyptus</taxon>
    </lineage>
</organism>
<evidence type="ECO:0000256" key="2">
    <source>
        <dbReference type="SAM" id="SignalP"/>
    </source>
</evidence>
<dbReference type="OMA" id="MKCELAI"/>
<feature type="region of interest" description="Disordered" evidence="1">
    <location>
        <begin position="236"/>
        <end position="265"/>
    </location>
</feature>
<dbReference type="FunCoup" id="A0A059BS91">
    <property type="interactions" value="40"/>
</dbReference>
<feature type="signal peptide" evidence="2">
    <location>
        <begin position="1"/>
        <end position="21"/>
    </location>
</feature>
<feature type="compositionally biased region" description="Basic and acidic residues" evidence="1">
    <location>
        <begin position="89"/>
        <end position="102"/>
    </location>
</feature>
<name>A0A059BS91_EUCGR</name>
<feature type="compositionally biased region" description="Polar residues" evidence="1">
    <location>
        <begin position="183"/>
        <end position="196"/>
    </location>
</feature>
<dbReference type="GO" id="GO:0003682">
    <property type="term" value="F:chromatin binding"/>
    <property type="evidence" value="ECO:0000318"/>
    <property type="project" value="GO_Central"/>
</dbReference>
<evidence type="ECO:0000256" key="1">
    <source>
        <dbReference type="SAM" id="MobiDB-lite"/>
    </source>
</evidence>
<accession>A0A059BS91</accession>
<dbReference type="STRING" id="71139.A0A059BS91"/>
<sequence length="265" mass="29640">MAAAAAATATATFIALQCCQCSTMQVKQQKKSSNKWTCVVCNQKQSVRKVFARAFMAKDVRKFVQSFNMSRLSSDLEAPDPPPEGRGGAVHDRAGGSDGRKLKRSDWSEFLDVEQEKRDEEEGDDGGMKIVTELPKEIFKKSKLRDSSHQSAGSKGDKLFTPLFAKRSIRKQTTFPDEEPKKNQNGLAFTTSNWTNSKRESDIDPVITPSAAATRNSKWSNYMPQDEVTLQSHVYEDDGDRFGNGVLESKTNDQEVEEDIHPDFM</sequence>
<dbReference type="InterPro" id="IPR032739">
    <property type="entry name" value="MRNIP"/>
</dbReference>
<dbReference type="GO" id="GO:0005634">
    <property type="term" value="C:nucleus"/>
    <property type="evidence" value="ECO:0000318"/>
    <property type="project" value="GO_Central"/>
</dbReference>
<reference evidence="4" key="1">
    <citation type="submission" date="2013-07" db="EMBL/GenBank/DDBJ databases">
        <title>The genome of Eucalyptus grandis.</title>
        <authorList>
            <person name="Schmutz J."/>
            <person name="Hayes R."/>
            <person name="Myburg A."/>
            <person name="Tuskan G."/>
            <person name="Grattapaglia D."/>
            <person name="Rokhsar D.S."/>
        </authorList>
    </citation>
    <scope>NUCLEOTIDE SEQUENCE</scope>
    <source>
        <tissue evidence="4">Leaf extractions</tissue>
    </source>
</reference>
<protein>
    <recommendedName>
        <fullName evidence="3">MRN complex-interacting protein N-terminal domain-containing protein</fullName>
    </recommendedName>
</protein>